<dbReference type="InterPro" id="IPR046483">
    <property type="entry name" value="DUF6576"/>
</dbReference>
<evidence type="ECO:0000313" key="11">
    <source>
        <dbReference type="Proteomes" id="UP000053091"/>
    </source>
</evidence>
<keyword evidence="5 7" id="KW-1133">Transmembrane helix</keyword>
<dbReference type="Gene3D" id="1.20.1540.10">
    <property type="entry name" value="Rhomboid-like"/>
    <property type="match status" value="1"/>
</dbReference>
<keyword evidence="3 7" id="KW-0812">Transmembrane</keyword>
<feature type="transmembrane region" description="Helical" evidence="7">
    <location>
        <begin position="94"/>
        <end position="112"/>
    </location>
</feature>
<dbReference type="AlphaFoldDB" id="A0A0S7C5X9"/>
<feature type="transmembrane region" description="Helical" evidence="7">
    <location>
        <begin position="207"/>
        <end position="224"/>
    </location>
</feature>
<name>A0A0S7C5X9_9BACT</name>
<dbReference type="PATRIC" id="fig|1678841.3.peg.3077"/>
<dbReference type="InterPro" id="IPR022764">
    <property type="entry name" value="Peptidase_S54_rhomboid_dom"/>
</dbReference>
<dbReference type="RefSeq" id="WP_062044083.1">
    <property type="nucleotide sequence ID" value="NZ_DF968183.1"/>
</dbReference>
<sequence length="309" mass="35191">MFQQVSIIERIRIFFSRREALPMLILVNIFVWLATLLLRSFAFLFTSPESAANGTYSSGVSEWLMMAFAIPANTGDLLTRPWTILTYMFLHLDFLHILFNLLWLYWFGLIFVKYLSQRQLLGTYLFGGIAGALLYVLAFNIFPVFSLARESALALGASASVLAIVVSIAFYVPEYTIHLLFLGPVKIKYIAIFSILMDLLMLNSGNAGGHIAHLGGALWGFAWVKMLPAFDPTRIFMHSGFSLSNPFKRRRKPKLKVFRGNKPLTDEEYNKLKVMNQRKIDSILDKISRSGYDSLTKEEKELLFSNSKK</sequence>
<feature type="transmembrane region" description="Helical" evidence="7">
    <location>
        <begin position="124"/>
        <end position="145"/>
    </location>
</feature>
<evidence type="ECO:0000256" key="4">
    <source>
        <dbReference type="ARBA" id="ARBA00022801"/>
    </source>
</evidence>
<comment type="similarity">
    <text evidence="2">Belongs to the peptidase S54 family.</text>
</comment>
<keyword evidence="10" id="KW-0645">Protease</keyword>
<evidence type="ECO:0000256" key="1">
    <source>
        <dbReference type="ARBA" id="ARBA00004141"/>
    </source>
</evidence>
<dbReference type="Pfam" id="PF01694">
    <property type="entry name" value="Rhomboid"/>
    <property type="match status" value="1"/>
</dbReference>
<dbReference type="GO" id="GO:0004252">
    <property type="term" value="F:serine-type endopeptidase activity"/>
    <property type="evidence" value="ECO:0007669"/>
    <property type="project" value="InterPro"/>
</dbReference>
<feature type="transmembrane region" description="Helical" evidence="7">
    <location>
        <begin position="179"/>
        <end position="201"/>
    </location>
</feature>
<dbReference type="EMBL" id="DF968183">
    <property type="protein sequence ID" value="GAP44568.1"/>
    <property type="molecule type" value="Genomic_DNA"/>
</dbReference>
<feature type="domain" description="Peptidase S54 rhomboid" evidence="8">
    <location>
        <begin position="80"/>
        <end position="227"/>
    </location>
</feature>
<reference evidence="10" key="1">
    <citation type="journal article" date="2015" name="Genome Announc.">
        <title>Draft Genome Sequence of Bacteroidales Strain TBC1, a Novel Isolate from a Methanogenic Wastewater Treatment System.</title>
        <authorList>
            <person name="Tourlousse D.M."/>
            <person name="Matsuura N."/>
            <person name="Sun L."/>
            <person name="Toyonaga M."/>
            <person name="Kuroda K."/>
            <person name="Ohashi A."/>
            <person name="Cruz R."/>
            <person name="Yamaguchi T."/>
            <person name="Sekiguchi Y."/>
        </authorList>
    </citation>
    <scope>NUCLEOTIDE SEQUENCE [LARGE SCALE GENOMIC DNA]</scope>
    <source>
        <strain evidence="10">TBC1</strain>
    </source>
</reference>
<evidence type="ECO:0000256" key="3">
    <source>
        <dbReference type="ARBA" id="ARBA00022692"/>
    </source>
</evidence>
<evidence type="ECO:0000259" key="8">
    <source>
        <dbReference type="Pfam" id="PF01694"/>
    </source>
</evidence>
<dbReference type="PANTHER" id="PTHR43731:SF14">
    <property type="entry name" value="PRESENILIN-ASSOCIATED RHOMBOID-LIKE PROTEIN, MITOCHONDRIAL"/>
    <property type="match status" value="1"/>
</dbReference>
<keyword evidence="6 7" id="KW-0472">Membrane</keyword>
<dbReference type="Proteomes" id="UP000053091">
    <property type="component" value="Unassembled WGS sequence"/>
</dbReference>
<dbReference type="OrthoDB" id="680602at2"/>
<dbReference type="SUPFAM" id="SSF144091">
    <property type="entry name" value="Rhomboid-like"/>
    <property type="match status" value="1"/>
</dbReference>
<dbReference type="Pfam" id="PF20216">
    <property type="entry name" value="DUF6576"/>
    <property type="match status" value="1"/>
</dbReference>
<feature type="domain" description="DUF6576" evidence="9">
    <location>
        <begin position="266"/>
        <end position="309"/>
    </location>
</feature>
<keyword evidence="4" id="KW-0378">Hydrolase</keyword>
<dbReference type="GO" id="GO:0016020">
    <property type="term" value="C:membrane"/>
    <property type="evidence" value="ECO:0007669"/>
    <property type="project" value="UniProtKB-SubCell"/>
</dbReference>
<evidence type="ECO:0000256" key="2">
    <source>
        <dbReference type="ARBA" id="ARBA00009045"/>
    </source>
</evidence>
<evidence type="ECO:0000259" key="9">
    <source>
        <dbReference type="Pfam" id="PF20216"/>
    </source>
</evidence>
<evidence type="ECO:0000256" key="7">
    <source>
        <dbReference type="SAM" id="Phobius"/>
    </source>
</evidence>
<dbReference type="GO" id="GO:0006508">
    <property type="term" value="P:proteolysis"/>
    <property type="evidence" value="ECO:0007669"/>
    <property type="project" value="UniProtKB-KW"/>
</dbReference>
<dbReference type="PANTHER" id="PTHR43731">
    <property type="entry name" value="RHOMBOID PROTEASE"/>
    <property type="match status" value="1"/>
</dbReference>
<keyword evidence="11" id="KW-1185">Reference proteome</keyword>
<feature type="transmembrane region" description="Helical" evidence="7">
    <location>
        <begin position="151"/>
        <end position="172"/>
    </location>
</feature>
<dbReference type="InterPro" id="IPR035952">
    <property type="entry name" value="Rhomboid-like_sf"/>
</dbReference>
<proteinExistence type="inferred from homology"/>
<evidence type="ECO:0000313" key="10">
    <source>
        <dbReference type="EMBL" id="GAP44568.1"/>
    </source>
</evidence>
<evidence type="ECO:0000256" key="6">
    <source>
        <dbReference type="ARBA" id="ARBA00023136"/>
    </source>
</evidence>
<dbReference type="STRING" id="1678841.TBC1_12377"/>
<evidence type="ECO:0000256" key="5">
    <source>
        <dbReference type="ARBA" id="ARBA00022989"/>
    </source>
</evidence>
<protein>
    <submittedName>
        <fullName evidence="10">Membrane associated serine protease, rhomboid family</fullName>
    </submittedName>
</protein>
<feature type="transmembrane region" description="Helical" evidence="7">
    <location>
        <begin position="21"/>
        <end position="45"/>
    </location>
</feature>
<accession>A0A0S7C5X9</accession>
<dbReference type="InterPro" id="IPR050925">
    <property type="entry name" value="Rhomboid_protease_S54"/>
</dbReference>
<gene>
    <name evidence="10" type="ORF">TBC1_12377</name>
</gene>
<organism evidence="10">
    <name type="scientific">Lentimicrobium saccharophilum</name>
    <dbReference type="NCBI Taxonomy" id="1678841"/>
    <lineage>
        <taxon>Bacteria</taxon>
        <taxon>Pseudomonadati</taxon>
        <taxon>Bacteroidota</taxon>
        <taxon>Bacteroidia</taxon>
        <taxon>Bacteroidales</taxon>
        <taxon>Lentimicrobiaceae</taxon>
        <taxon>Lentimicrobium</taxon>
    </lineage>
</organism>
<comment type="subcellular location">
    <subcellularLocation>
        <location evidence="1">Membrane</location>
        <topology evidence="1">Multi-pass membrane protein</topology>
    </subcellularLocation>
</comment>